<dbReference type="InterPro" id="IPR000504">
    <property type="entry name" value="RRM_dom"/>
</dbReference>
<organism evidence="3 4">
    <name type="scientific">Massariosphaeria phaeospora</name>
    <dbReference type="NCBI Taxonomy" id="100035"/>
    <lineage>
        <taxon>Eukaryota</taxon>
        <taxon>Fungi</taxon>
        <taxon>Dikarya</taxon>
        <taxon>Ascomycota</taxon>
        <taxon>Pezizomycotina</taxon>
        <taxon>Dothideomycetes</taxon>
        <taxon>Pleosporomycetidae</taxon>
        <taxon>Pleosporales</taxon>
        <taxon>Pleosporales incertae sedis</taxon>
        <taxon>Massariosphaeria</taxon>
    </lineage>
</organism>
<proteinExistence type="predicted"/>
<keyword evidence="1" id="KW-0694">RNA-binding</keyword>
<evidence type="ECO:0000259" key="2">
    <source>
        <dbReference type="PROSITE" id="PS50102"/>
    </source>
</evidence>
<feature type="domain" description="RRM" evidence="2">
    <location>
        <begin position="205"/>
        <end position="283"/>
    </location>
</feature>
<dbReference type="Proteomes" id="UP000481861">
    <property type="component" value="Unassembled WGS sequence"/>
</dbReference>
<dbReference type="GO" id="GO:0003723">
    <property type="term" value="F:RNA binding"/>
    <property type="evidence" value="ECO:0007669"/>
    <property type="project" value="UniProtKB-UniRule"/>
</dbReference>
<dbReference type="Pfam" id="PF00076">
    <property type="entry name" value="RRM_1"/>
    <property type="match status" value="1"/>
</dbReference>
<dbReference type="InterPro" id="IPR035979">
    <property type="entry name" value="RBD_domain_sf"/>
</dbReference>
<accession>A0A7C8MX14</accession>
<dbReference type="OrthoDB" id="1049195at2759"/>
<dbReference type="SMART" id="SM00360">
    <property type="entry name" value="RRM"/>
    <property type="match status" value="1"/>
</dbReference>
<evidence type="ECO:0000313" key="4">
    <source>
        <dbReference type="Proteomes" id="UP000481861"/>
    </source>
</evidence>
<sequence>MSKDSGDFMLIASGPTRHAPFLAGWQEYKDHLRKYMRRQPGWTDVYSGPRKGEMQGWCRLSDRDEAELVYDTFIKSRGVLVHLFETPRSSSDYKMLTCNCWAYFPDIAEGSHSPRRSGIDVGGVNQMLGRGCTVSTPRYAAPATSMYQYAAYTQNYTNPQAYRVDAAAAQLAAMQIAAPQAPVYSTSSNGMPVNVRHGAMLTEARGIFIQNLNFSVGPSELNSLLSTVGRPVESKLHKDSRTGQFRGTATAKFATKEEAEYAAYYLNRRQHLGMTLHVRLDTEKTVVGHVEPVIANGSTVSSV</sequence>
<dbReference type="Gene3D" id="3.30.70.330">
    <property type="match status" value="1"/>
</dbReference>
<dbReference type="PROSITE" id="PS50102">
    <property type="entry name" value="RRM"/>
    <property type="match status" value="1"/>
</dbReference>
<dbReference type="CDD" id="cd00590">
    <property type="entry name" value="RRM_SF"/>
    <property type="match status" value="1"/>
</dbReference>
<dbReference type="SUPFAM" id="SSF54928">
    <property type="entry name" value="RNA-binding domain, RBD"/>
    <property type="match status" value="1"/>
</dbReference>
<name>A0A7C8MX14_9PLEO</name>
<dbReference type="EMBL" id="JAADJZ010000002">
    <property type="protein sequence ID" value="KAF2877005.1"/>
    <property type="molecule type" value="Genomic_DNA"/>
</dbReference>
<keyword evidence="4" id="KW-1185">Reference proteome</keyword>
<dbReference type="InterPro" id="IPR012677">
    <property type="entry name" value="Nucleotide-bd_a/b_plait_sf"/>
</dbReference>
<comment type="caution">
    <text evidence="3">The sequence shown here is derived from an EMBL/GenBank/DDBJ whole genome shotgun (WGS) entry which is preliminary data.</text>
</comment>
<evidence type="ECO:0000256" key="1">
    <source>
        <dbReference type="PROSITE-ProRule" id="PRU00176"/>
    </source>
</evidence>
<dbReference type="AlphaFoldDB" id="A0A7C8MX14"/>
<gene>
    <name evidence="3" type="ORF">BDV95DRAFT_480615</name>
</gene>
<protein>
    <recommendedName>
        <fullName evidence="2">RRM domain-containing protein</fullName>
    </recommendedName>
</protein>
<reference evidence="3 4" key="1">
    <citation type="submission" date="2020-01" db="EMBL/GenBank/DDBJ databases">
        <authorList>
            <consortium name="DOE Joint Genome Institute"/>
            <person name="Haridas S."/>
            <person name="Albert R."/>
            <person name="Binder M."/>
            <person name="Bloem J."/>
            <person name="Labutti K."/>
            <person name="Salamov A."/>
            <person name="Andreopoulos B."/>
            <person name="Baker S.E."/>
            <person name="Barry K."/>
            <person name="Bills G."/>
            <person name="Bluhm B.H."/>
            <person name="Cannon C."/>
            <person name="Castanera R."/>
            <person name="Culley D.E."/>
            <person name="Daum C."/>
            <person name="Ezra D."/>
            <person name="Gonzalez J.B."/>
            <person name="Henrissat B."/>
            <person name="Kuo A."/>
            <person name="Liang C."/>
            <person name="Lipzen A."/>
            <person name="Lutzoni F."/>
            <person name="Magnuson J."/>
            <person name="Mondo S."/>
            <person name="Nolan M."/>
            <person name="Ohm R."/>
            <person name="Pangilinan J."/>
            <person name="Park H.-J.H."/>
            <person name="Ramirez L."/>
            <person name="Alfaro M."/>
            <person name="Sun H."/>
            <person name="Tritt A."/>
            <person name="Yoshinaga Y."/>
            <person name="Zwiers L.-H.L."/>
            <person name="Turgeon B.G."/>
            <person name="Goodwin S.B."/>
            <person name="Spatafora J.W."/>
            <person name="Crous P.W."/>
            <person name="Grigoriev I.V."/>
        </authorList>
    </citation>
    <scope>NUCLEOTIDE SEQUENCE [LARGE SCALE GENOMIC DNA]</scope>
    <source>
        <strain evidence="3 4">CBS 611.86</strain>
    </source>
</reference>
<evidence type="ECO:0000313" key="3">
    <source>
        <dbReference type="EMBL" id="KAF2877005.1"/>
    </source>
</evidence>